<dbReference type="Gene3D" id="3.10.200.10">
    <property type="entry name" value="Alpha carbonic anhydrase"/>
    <property type="match status" value="1"/>
</dbReference>
<keyword evidence="10" id="KW-1185">Reference proteome</keyword>
<evidence type="ECO:0000256" key="2">
    <source>
        <dbReference type="ARBA" id="ARBA00012925"/>
    </source>
</evidence>
<dbReference type="InterPro" id="IPR036398">
    <property type="entry name" value="CA_dom_sf"/>
</dbReference>
<feature type="domain" description="Alpha-carbonic anhydrase" evidence="8">
    <location>
        <begin position="48"/>
        <end position="280"/>
    </location>
</feature>
<reference evidence="9" key="1">
    <citation type="submission" date="2021-12" db="EMBL/GenBank/DDBJ databases">
        <title>Prjna785345.</title>
        <authorList>
            <person name="Rujirawat T."/>
            <person name="Krajaejun T."/>
        </authorList>
    </citation>
    <scope>NUCLEOTIDE SEQUENCE</scope>
    <source>
        <strain evidence="9">Pi057C3</strain>
    </source>
</reference>
<dbReference type="EC" id="4.2.1.1" evidence="2"/>
<keyword evidence="4" id="KW-0862">Zinc</keyword>
<evidence type="ECO:0000256" key="5">
    <source>
        <dbReference type="ARBA" id="ARBA00023239"/>
    </source>
</evidence>
<evidence type="ECO:0000256" key="4">
    <source>
        <dbReference type="ARBA" id="ARBA00022833"/>
    </source>
</evidence>
<keyword evidence="5" id="KW-0456">Lyase</keyword>
<keyword evidence="3" id="KW-0479">Metal-binding</keyword>
<dbReference type="PANTHER" id="PTHR18952:SF265">
    <property type="entry name" value="CARBONIC ANHYDRASE"/>
    <property type="match status" value="1"/>
</dbReference>
<dbReference type="PROSITE" id="PS51144">
    <property type="entry name" value="ALPHA_CA_2"/>
    <property type="match status" value="1"/>
</dbReference>
<comment type="catalytic activity">
    <reaction evidence="6">
        <text>hydrogencarbonate + H(+) = CO2 + H2O</text>
        <dbReference type="Rhea" id="RHEA:10748"/>
        <dbReference type="ChEBI" id="CHEBI:15377"/>
        <dbReference type="ChEBI" id="CHEBI:15378"/>
        <dbReference type="ChEBI" id="CHEBI:16526"/>
        <dbReference type="ChEBI" id="CHEBI:17544"/>
        <dbReference type="EC" id="4.2.1.1"/>
    </reaction>
</comment>
<evidence type="ECO:0000256" key="3">
    <source>
        <dbReference type="ARBA" id="ARBA00022723"/>
    </source>
</evidence>
<dbReference type="GO" id="GO:0008270">
    <property type="term" value="F:zinc ion binding"/>
    <property type="evidence" value="ECO:0007669"/>
    <property type="project" value="InterPro"/>
</dbReference>
<feature type="compositionally biased region" description="Polar residues" evidence="7">
    <location>
        <begin position="26"/>
        <end position="38"/>
    </location>
</feature>
<proteinExistence type="inferred from homology"/>
<evidence type="ECO:0000313" key="10">
    <source>
        <dbReference type="Proteomes" id="UP001209570"/>
    </source>
</evidence>
<dbReference type="SMART" id="SM01057">
    <property type="entry name" value="Carb_anhydrase"/>
    <property type="match status" value="1"/>
</dbReference>
<comment type="caution">
    <text evidence="9">The sequence shown here is derived from an EMBL/GenBank/DDBJ whole genome shotgun (WGS) entry which is preliminary data.</text>
</comment>
<dbReference type="PANTHER" id="PTHR18952">
    <property type="entry name" value="CARBONIC ANHYDRASE"/>
    <property type="match status" value="1"/>
</dbReference>
<dbReference type="InterPro" id="IPR041891">
    <property type="entry name" value="Alpha_CA_prokaryot-like"/>
</dbReference>
<evidence type="ECO:0000313" key="9">
    <source>
        <dbReference type="EMBL" id="KAJ0392824.1"/>
    </source>
</evidence>
<evidence type="ECO:0000256" key="6">
    <source>
        <dbReference type="ARBA" id="ARBA00048348"/>
    </source>
</evidence>
<name>A0AAD5Q269_PYTIN</name>
<dbReference type="AlphaFoldDB" id="A0AAD5Q269"/>
<dbReference type="SUPFAM" id="SSF51069">
    <property type="entry name" value="Carbonic anhydrase"/>
    <property type="match status" value="1"/>
</dbReference>
<dbReference type="InterPro" id="IPR023561">
    <property type="entry name" value="Carbonic_anhydrase_a-class"/>
</dbReference>
<evidence type="ECO:0000256" key="7">
    <source>
        <dbReference type="SAM" id="MobiDB-lite"/>
    </source>
</evidence>
<organism evidence="9 10">
    <name type="scientific">Pythium insidiosum</name>
    <name type="common">Pythiosis disease agent</name>
    <dbReference type="NCBI Taxonomy" id="114742"/>
    <lineage>
        <taxon>Eukaryota</taxon>
        <taxon>Sar</taxon>
        <taxon>Stramenopiles</taxon>
        <taxon>Oomycota</taxon>
        <taxon>Peronosporomycetes</taxon>
        <taxon>Pythiales</taxon>
        <taxon>Pythiaceae</taxon>
        <taxon>Pythium</taxon>
    </lineage>
</organism>
<sequence length="325" mass="36419">MKSPTACCSDEGCILSELESLKLHSPSGSDTQSDSLGSMSPRSESCEPDEDEEEVHHKAEATNHVEDKAAMREQSPIDISRLEGELTQMKGADVTMHLGRAAAELVHQRSNFKVLWHLERENFLTINGKTFYTVQFHLHTPSEHTVDGEAQAMELHLVHQADDGSLAVVGLFLKLGKENKFLAQFWHRLHEVRDNHGHHIPIGELDGALLGDLNGAMYRYKGSLTTPPFSEGVEWIVLSEIAEMEQIMQMMDDIHKLKKMMDSVFEKIESHSDEKGYDAVDAYADKDRILEMLNRLSQRMADADMSNLTATPTNDATPEEIAVSH</sequence>
<dbReference type="Pfam" id="PF00194">
    <property type="entry name" value="Carb_anhydrase"/>
    <property type="match status" value="1"/>
</dbReference>
<dbReference type="EMBL" id="JAKCXM010000568">
    <property type="protein sequence ID" value="KAJ0392824.1"/>
    <property type="molecule type" value="Genomic_DNA"/>
</dbReference>
<dbReference type="GO" id="GO:0004089">
    <property type="term" value="F:carbonate dehydratase activity"/>
    <property type="evidence" value="ECO:0007669"/>
    <property type="project" value="UniProtKB-EC"/>
</dbReference>
<gene>
    <name evidence="9" type="ORF">P43SY_009964</name>
</gene>
<evidence type="ECO:0000256" key="1">
    <source>
        <dbReference type="ARBA" id="ARBA00010718"/>
    </source>
</evidence>
<accession>A0AAD5Q269</accession>
<evidence type="ECO:0000259" key="8">
    <source>
        <dbReference type="PROSITE" id="PS51144"/>
    </source>
</evidence>
<dbReference type="CDD" id="cd03124">
    <property type="entry name" value="alpha_CA_prokaryotic_like"/>
    <property type="match status" value="1"/>
</dbReference>
<dbReference type="InterPro" id="IPR001148">
    <property type="entry name" value="CA_dom"/>
</dbReference>
<feature type="region of interest" description="Disordered" evidence="7">
    <location>
        <begin position="23"/>
        <end position="75"/>
    </location>
</feature>
<comment type="similarity">
    <text evidence="1">Belongs to the alpha-carbonic anhydrase family.</text>
</comment>
<protein>
    <recommendedName>
        <fullName evidence="2">carbonic anhydrase</fullName>
        <ecNumber evidence="2">4.2.1.1</ecNumber>
    </recommendedName>
</protein>
<feature type="compositionally biased region" description="Basic and acidic residues" evidence="7">
    <location>
        <begin position="54"/>
        <end position="71"/>
    </location>
</feature>
<feature type="region of interest" description="Disordered" evidence="7">
    <location>
        <begin position="304"/>
        <end position="325"/>
    </location>
</feature>
<dbReference type="Proteomes" id="UP001209570">
    <property type="component" value="Unassembled WGS sequence"/>
</dbReference>
<feature type="compositionally biased region" description="Polar residues" evidence="7">
    <location>
        <begin position="306"/>
        <end position="316"/>
    </location>
</feature>